<dbReference type="PANTHER" id="PTHR46552:SF1">
    <property type="entry name" value="NADH-UBIQUINONE OXIDOREDUCTASE CHAIN 2"/>
    <property type="match status" value="1"/>
</dbReference>
<dbReference type="EMBL" id="AB478574">
    <property type="protein sequence ID" value="BAH86328.1"/>
    <property type="molecule type" value="Genomic_DNA"/>
</dbReference>
<organism evidence="19">
    <name type="scientific">Branchiostoma floridae</name>
    <name type="common">Florida lancelet</name>
    <name type="synonym">Amphioxus</name>
    <dbReference type="NCBI Taxonomy" id="7739"/>
    <lineage>
        <taxon>Eukaryota</taxon>
        <taxon>Metazoa</taxon>
        <taxon>Chordata</taxon>
        <taxon>Cephalochordata</taxon>
        <taxon>Leptocardii</taxon>
        <taxon>Amphioxiformes</taxon>
        <taxon>Branchiostomatidae</taxon>
        <taxon>Branchiostoma</taxon>
    </lineage>
</organism>
<keyword evidence="12 17" id="KW-0520">NAD</keyword>
<feature type="transmembrane region" description="Helical" evidence="17">
    <location>
        <begin position="270"/>
        <end position="294"/>
    </location>
</feature>
<keyword evidence="6 17" id="KW-0679">Respiratory chain</keyword>
<evidence type="ECO:0000256" key="6">
    <source>
        <dbReference type="ARBA" id="ARBA00022660"/>
    </source>
</evidence>
<dbReference type="InterPro" id="IPR003917">
    <property type="entry name" value="NADH_UbQ_OxRdtase_chain2"/>
</dbReference>
<reference evidence="19" key="1">
    <citation type="submission" date="2009-01" db="EMBL/GenBank/DDBJ databases">
        <title>Branchiostoma mitochondrial DNA, complete genome.</title>
        <authorList>
            <person name="Takada Y."/>
            <person name="Imai T."/>
        </authorList>
    </citation>
    <scope>NUCLEOTIDE SEQUENCE</scope>
    <source>
        <strain evidence="19">Bf-M01</strain>
    </source>
</reference>
<protein>
    <recommendedName>
        <fullName evidence="4 17">NADH-ubiquinone oxidoreductase chain 2</fullName>
        <ecNumber evidence="3 17">7.1.1.2</ecNumber>
    </recommendedName>
</protein>
<keyword evidence="13 17" id="KW-0830">Ubiquinone</keyword>
<keyword evidence="11 17" id="KW-1133">Transmembrane helix</keyword>
<evidence type="ECO:0000256" key="12">
    <source>
        <dbReference type="ARBA" id="ARBA00023027"/>
    </source>
</evidence>
<evidence type="ECO:0000256" key="9">
    <source>
        <dbReference type="ARBA" id="ARBA00022967"/>
    </source>
</evidence>
<evidence type="ECO:0000259" key="18">
    <source>
        <dbReference type="Pfam" id="PF00361"/>
    </source>
</evidence>
<sequence>MSPYISPLFSITMIMSVMLISSSGHWVFMWLGLELGTLAFIPILVWWHSSLEVEATVKYFIVQAMAAAVFFLGGMVSLSGDFMGGVNQLMGHIGDMMIMLAVVTKLGLAPFHYWVVDVVQGLNYIPGAVLLTWQKVPGLAVLTQLATCNNSSMLLLFGMVSALVGGLGGLGQTQMRKLLAFSSISHLGWLVVGCVAGSLLGLSYFILYVVLSIPLFSILHMLNGGHLNQLRTGLMFNPLMSVLLGVGVLSLGGLPLFFGFFGKGLLLTHFVGQLLLGVSVVLITGTLISLFYYLRVSYLCIVVLGPQQIMSGLNWRKMQLSGLMSGLLVLNMLGLFLVGGASCLPK</sequence>
<evidence type="ECO:0000256" key="17">
    <source>
        <dbReference type="RuleBase" id="RU003403"/>
    </source>
</evidence>
<evidence type="ECO:0000256" key="3">
    <source>
        <dbReference type="ARBA" id="ARBA00012944"/>
    </source>
</evidence>
<evidence type="ECO:0000256" key="11">
    <source>
        <dbReference type="ARBA" id="ARBA00022989"/>
    </source>
</evidence>
<dbReference type="EC" id="7.1.1.2" evidence="3 17"/>
<feature type="transmembrane region" description="Helical" evidence="17">
    <location>
        <begin position="178"/>
        <end position="199"/>
    </location>
</feature>
<evidence type="ECO:0000256" key="14">
    <source>
        <dbReference type="ARBA" id="ARBA00023128"/>
    </source>
</evidence>
<dbReference type="GO" id="GO:0006120">
    <property type="term" value="P:mitochondrial electron transport, NADH to ubiquinone"/>
    <property type="evidence" value="ECO:0007669"/>
    <property type="project" value="InterPro"/>
</dbReference>
<dbReference type="AlphaFoldDB" id="C6L3B9"/>
<evidence type="ECO:0000256" key="15">
    <source>
        <dbReference type="ARBA" id="ARBA00023136"/>
    </source>
</evidence>
<feature type="transmembrane region" description="Helical" evidence="17">
    <location>
        <begin position="96"/>
        <end position="116"/>
    </location>
</feature>
<keyword evidence="7 17" id="KW-0812">Transmembrane</keyword>
<keyword evidence="9 17" id="KW-1278">Translocase</keyword>
<evidence type="ECO:0000256" key="1">
    <source>
        <dbReference type="ARBA" id="ARBA00004448"/>
    </source>
</evidence>
<feature type="transmembrane region" description="Helical" evidence="17">
    <location>
        <begin position="320"/>
        <end position="341"/>
    </location>
</feature>
<keyword evidence="10 17" id="KW-0249">Electron transport</keyword>
<feature type="transmembrane region" description="Helical" evidence="17">
    <location>
        <begin position="234"/>
        <end position="258"/>
    </location>
</feature>
<dbReference type="InterPro" id="IPR001750">
    <property type="entry name" value="ND/Mrp_TM"/>
</dbReference>
<evidence type="ECO:0000256" key="8">
    <source>
        <dbReference type="ARBA" id="ARBA00022792"/>
    </source>
</evidence>
<keyword evidence="5" id="KW-0813">Transport</keyword>
<keyword evidence="8 17" id="KW-0999">Mitochondrion inner membrane</keyword>
<feature type="transmembrane region" description="Helical" evidence="17">
    <location>
        <begin position="153"/>
        <end position="171"/>
    </location>
</feature>
<keyword evidence="15 17" id="KW-0472">Membrane</keyword>
<dbReference type="PANTHER" id="PTHR46552">
    <property type="entry name" value="NADH-UBIQUINONE OXIDOREDUCTASE CHAIN 2"/>
    <property type="match status" value="1"/>
</dbReference>
<feature type="transmembrane region" description="Helical" evidence="17">
    <location>
        <begin position="59"/>
        <end position="76"/>
    </location>
</feature>
<evidence type="ECO:0000256" key="7">
    <source>
        <dbReference type="ARBA" id="ARBA00022692"/>
    </source>
</evidence>
<keyword evidence="14 17" id="KW-0496">Mitochondrion</keyword>
<evidence type="ECO:0000256" key="16">
    <source>
        <dbReference type="ARBA" id="ARBA00049551"/>
    </source>
</evidence>
<feature type="domain" description="NADH:quinone oxidoreductase/Mrp antiporter transmembrane" evidence="18">
    <location>
        <begin position="23"/>
        <end position="287"/>
    </location>
</feature>
<accession>C6L3B9</accession>
<evidence type="ECO:0000256" key="4">
    <source>
        <dbReference type="ARBA" id="ARBA00021008"/>
    </source>
</evidence>
<dbReference type="PRINTS" id="PR01436">
    <property type="entry name" value="NADHDHGNASE2"/>
</dbReference>
<evidence type="ECO:0000256" key="13">
    <source>
        <dbReference type="ARBA" id="ARBA00023075"/>
    </source>
</evidence>
<comment type="subcellular location">
    <subcellularLocation>
        <location evidence="1 17">Mitochondrion inner membrane</location>
        <topology evidence="1 17">Multi-pass membrane protein</topology>
    </subcellularLocation>
</comment>
<dbReference type="GO" id="GO:0008137">
    <property type="term" value="F:NADH dehydrogenase (ubiquinone) activity"/>
    <property type="evidence" value="ECO:0007669"/>
    <property type="project" value="UniProtKB-EC"/>
</dbReference>
<dbReference type="GO" id="GO:0005743">
    <property type="term" value="C:mitochondrial inner membrane"/>
    <property type="evidence" value="ECO:0007669"/>
    <property type="project" value="UniProtKB-SubCell"/>
</dbReference>
<feature type="transmembrane region" description="Helical" evidence="17">
    <location>
        <begin position="205"/>
        <end position="222"/>
    </location>
</feature>
<comment type="function">
    <text evidence="17">Core subunit of the mitochondrial membrane respiratory chain NADH dehydrogenase (Complex I) which catalyzes electron transfer from NADH through the respiratory chain, using ubiquinone as an electron acceptor. Essential for the catalytic activity and assembly of complex I.</text>
</comment>
<dbReference type="InterPro" id="IPR050175">
    <property type="entry name" value="Complex_I_Subunit_2"/>
</dbReference>
<gene>
    <name evidence="19" type="primary">ND2</name>
</gene>
<evidence type="ECO:0000256" key="2">
    <source>
        <dbReference type="ARBA" id="ARBA00007012"/>
    </source>
</evidence>
<evidence type="ECO:0000256" key="10">
    <source>
        <dbReference type="ARBA" id="ARBA00022982"/>
    </source>
</evidence>
<proteinExistence type="inferred from homology"/>
<feature type="transmembrane region" description="Helical" evidence="17">
    <location>
        <begin position="128"/>
        <end position="147"/>
    </location>
</feature>
<comment type="similarity">
    <text evidence="2 17">Belongs to the complex I subunit 2 family.</text>
</comment>
<evidence type="ECO:0000256" key="5">
    <source>
        <dbReference type="ARBA" id="ARBA00022448"/>
    </source>
</evidence>
<feature type="transmembrane region" description="Helical" evidence="17">
    <location>
        <begin position="27"/>
        <end position="47"/>
    </location>
</feature>
<geneLocation type="mitochondrion" evidence="19"/>
<name>C6L3B9_BRAFL</name>
<evidence type="ECO:0000313" key="19">
    <source>
        <dbReference type="EMBL" id="BAH86328.1"/>
    </source>
</evidence>
<dbReference type="Pfam" id="PF00361">
    <property type="entry name" value="Proton_antipo_M"/>
    <property type="match status" value="1"/>
</dbReference>
<comment type="catalytic activity">
    <reaction evidence="16 17">
        <text>a ubiquinone + NADH + 5 H(+)(in) = a ubiquinol + NAD(+) + 4 H(+)(out)</text>
        <dbReference type="Rhea" id="RHEA:29091"/>
        <dbReference type="Rhea" id="RHEA-COMP:9565"/>
        <dbReference type="Rhea" id="RHEA-COMP:9566"/>
        <dbReference type="ChEBI" id="CHEBI:15378"/>
        <dbReference type="ChEBI" id="CHEBI:16389"/>
        <dbReference type="ChEBI" id="CHEBI:17976"/>
        <dbReference type="ChEBI" id="CHEBI:57540"/>
        <dbReference type="ChEBI" id="CHEBI:57945"/>
        <dbReference type="EC" id="7.1.1.2"/>
    </reaction>
</comment>